<sequence>MYNFRTICPENILQLLRLIGDFIFKISIPVAIVAILYAAFLYLTAGGSEQKVKAAHQTLMWTVAGIAIVLAAAGLVMVVCDFLNVKSGMCTLPSAGCP</sequence>
<comment type="caution">
    <text evidence="2">The sequence shown here is derived from an EMBL/GenBank/DDBJ whole genome shotgun (WGS) entry which is preliminary data.</text>
</comment>
<dbReference type="EMBL" id="MHQC01000006">
    <property type="protein sequence ID" value="OGZ95702.1"/>
    <property type="molecule type" value="Genomic_DNA"/>
</dbReference>
<dbReference type="Proteomes" id="UP000177152">
    <property type="component" value="Unassembled WGS sequence"/>
</dbReference>
<name>A0A1G2K8E5_9BACT</name>
<evidence type="ECO:0000256" key="1">
    <source>
        <dbReference type="SAM" id="Phobius"/>
    </source>
</evidence>
<keyword evidence="1" id="KW-0472">Membrane</keyword>
<feature type="transmembrane region" description="Helical" evidence="1">
    <location>
        <begin position="58"/>
        <end position="79"/>
    </location>
</feature>
<gene>
    <name evidence="2" type="ORF">A2633_01850</name>
</gene>
<accession>A0A1G2K8E5</accession>
<dbReference type="InterPro" id="IPR043993">
    <property type="entry name" value="T4SS_pilin"/>
</dbReference>
<keyword evidence="1" id="KW-1133">Transmembrane helix</keyword>
<dbReference type="AlphaFoldDB" id="A0A1G2K8E5"/>
<feature type="transmembrane region" description="Helical" evidence="1">
    <location>
        <begin position="22"/>
        <end position="46"/>
    </location>
</feature>
<proteinExistence type="predicted"/>
<evidence type="ECO:0000313" key="2">
    <source>
        <dbReference type="EMBL" id="OGZ95702.1"/>
    </source>
</evidence>
<protein>
    <submittedName>
        <fullName evidence="2">Uncharacterized protein</fullName>
    </submittedName>
</protein>
<evidence type="ECO:0000313" key="3">
    <source>
        <dbReference type="Proteomes" id="UP000177152"/>
    </source>
</evidence>
<dbReference type="Pfam" id="PF18895">
    <property type="entry name" value="T4SS_pilin"/>
    <property type="match status" value="1"/>
</dbReference>
<organism evidence="2 3">
    <name type="scientific">Candidatus Sungbacteria bacterium RIFCSPHIGHO2_01_FULL_47_32</name>
    <dbReference type="NCBI Taxonomy" id="1802264"/>
    <lineage>
        <taxon>Bacteria</taxon>
        <taxon>Candidatus Sungiibacteriota</taxon>
    </lineage>
</organism>
<reference evidence="2 3" key="1">
    <citation type="journal article" date="2016" name="Nat. Commun.">
        <title>Thousands of microbial genomes shed light on interconnected biogeochemical processes in an aquifer system.</title>
        <authorList>
            <person name="Anantharaman K."/>
            <person name="Brown C.T."/>
            <person name="Hug L.A."/>
            <person name="Sharon I."/>
            <person name="Castelle C.J."/>
            <person name="Probst A.J."/>
            <person name="Thomas B.C."/>
            <person name="Singh A."/>
            <person name="Wilkins M.J."/>
            <person name="Karaoz U."/>
            <person name="Brodie E.L."/>
            <person name="Williams K.H."/>
            <person name="Hubbard S.S."/>
            <person name="Banfield J.F."/>
        </authorList>
    </citation>
    <scope>NUCLEOTIDE SEQUENCE [LARGE SCALE GENOMIC DNA]</scope>
</reference>
<keyword evidence="1" id="KW-0812">Transmembrane</keyword>